<comment type="caution">
    <text evidence="1">The sequence shown here is derived from an EMBL/GenBank/DDBJ whole genome shotgun (WGS) entry which is preliminary data.</text>
</comment>
<gene>
    <name evidence="1" type="ORF">B5P45_05390</name>
</gene>
<accession>A0A2N9W2J7</accession>
<dbReference type="AlphaFoldDB" id="A0A2N9W2J7"/>
<dbReference type="SUPFAM" id="SSF52833">
    <property type="entry name" value="Thioredoxin-like"/>
    <property type="match status" value="1"/>
</dbReference>
<reference evidence="1 2" key="1">
    <citation type="journal article" date="2017" name="Int J Environ Stud">
        <title>Does the Miocene-Pliocene relict legume Oxytropis triphylla form nitrogen-fixing nodules with a combination of bacterial strains?</title>
        <authorList>
            <person name="Safronova V."/>
            <person name="Belimov A."/>
            <person name="Sazanova A."/>
            <person name="Kuznetsova I."/>
            <person name="Popova J."/>
            <person name="Andronov E."/>
            <person name="Verkhozina A."/>
            <person name="Tikhonovich I."/>
        </authorList>
    </citation>
    <scope>NUCLEOTIDE SEQUENCE [LARGE SCALE GENOMIC DNA]</scope>
    <source>
        <strain evidence="1 2">Tri-38</strain>
    </source>
</reference>
<evidence type="ECO:0000313" key="1">
    <source>
        <dbReference type="EMBL" id="PIO45965.1"/>
    </source>
</evidence>
<keyword evidence="2" id="KW-1185">Reference proteome</keyword>
<dbReference type="EMBL" id="MZMT01000014">
    <property type="protein sequence ID" value="PIO45965.1"/>
    <property type="molecule type" value="Genomic_DNA"/>
</dbReference>
<dbReference type="InterPro" id="IPR010296">
    <property type="entry name" value="DUF899_thioredox"/>
</dbReference>
<dbReference type="KEGG" id="pht:BLM14_05050"/>
<sequence length="256" mass="29313">MQHEIASRDEWLKARIDLLAKEKAFTKAREEMSARRRALPWVKIEKEYVFDSRSGKVTLADLFDGRSQLFLKHFMKGPGQEQQCVGCSLEVDHVEGLLAHLENHDVSYVAVARAPIAEIETLRKAMGWHFPWVSSFHSDFNYDFNVSFTPKEVAEKNAYYNYRHTDPGLEDLSGESAFYKDDDGQIFHTYSAFSRGGEQFLGIYGYLDVMPKGRNETGPHYNLVDWARPKNMYGKGGMVGNNGRYHEPDCACSVHK</sequence>
<dbReference type="OrthoDB" id="7331188at2"/>
<evidence type="ECO:0000313" key="2">
    <source>
        <dbReference type="Proteomes" id="UP000232163"/>
    </source>
</evidence>
<dbReference type="InterPro" id="IPR036249">
    <property type="entry name" value="Thioredoxin-like_sf"/>
</dbReference>
<dbReference type="RefSeq" id="WP_099998390.1">
    <property type="nucleotide sequence ID" value="NZ_CP017940.1"/>
</dbReference>
<name>A0A2N9W2J7_9HYPH</name>
<dbReference type="Pfam" id="PF05988">
    <property type="entry name" value="DUF899"/>
    <property type="match status" value="1"/>
</dbReference>
<dbReference type="Proteomes" id="UP000232163">
    <property type="component" value="Unassembled WGS sequence"/>
</dbReference>
<protein>
    <submittedName>
        <fullName evidence="1">Thioredoxin</fullName>
    </submittedName>
</protein>
<proteinExistence type="predicted"/>
<organism evidence="1 2">
    <name type="scientific">Phyllobacterium zundukense</name>
    <dbReference type="NCBI Taxonomy" id="1867719"/>
    <lineage>
        <taxon>Bacteria</taxon>
        <taxon>Pseudomonadati</taxon>
        <taxon>Pseudomonadota</taxon>
        <taxon>Alphaproteobacteria</taxon>
        <taxon>Hyphomicrobiales</taxon>
        <taxon>Phyllobacteriaceae</taxon>
        <taxon>Phyllobacterium</taxon>
    </lineage>
</organism>